<feature type="domain" description="Cardiolipin synthase N-terminal" evidence="7">
    <location>
        <begin position="23"/>
        <end position="65"/>
    </location>
</feature>
<keyword evidence="9" id="KW-1185">Reference proteome</keyword>
<evidence type="ECO:0000256" key="1">
    <source>
        <dbReference type="ARBA" id="ARBA00004651"/>
    </source>
</evidence>
<protein>
    <recommendedName>
        <fullName evidence="7">Cardiolipin synthase N-terminal domain-containing protein</fullName>
    </recommendedName>
</protein>
<evidence type="ECO:0000256" key="2">
    <source>
        <dbReference type="ARBA" id="ARBA00022475"/>
    </source>
</evidence>
<dbReference type="AlphaFoldDB" id="A0A1L8RJR0"/>
<dbReference type="InterPro" id="IPR027379">
    <property type="entry name" value="CLS_N"/>
</dbReference>
<keyword evidence="5 6" id="KW-0472">Membrane</keyword>
<sequence>MSTQMFIEYLPFFIPLILLEVGLMIAAVIHVWKHPQYRFGNRPFWLVVVIVFQLIGPLLYFVVGRGEA</sequence>
<keyword evidence="4 6" id="KW-1133">Transmembrane helix</keyword>
<evidence type="ECO:0000256" key="3">
    <source>
        <dbReference type="ARBA" id="ARBA00022692"/>
    </source>
</evidence>
<dbReference type="GO" id="GO:0005886">
    <property type="term" value="C:plasma membrane"/>
    <property type="evidence" value="ECO:0007669"/>
    <property type="project" value="UniProtKB-SubCell"/>
</dbReference>
<reference evidence="8 9" key="1">
    <citation type="submission" date="2014-12" db="EMBL/GenBank/DDBJ databases">
        <title>Draft genome sequences of 29 type strains of Enterococci.</title>
        <authorList>
            <person name="Zhong Z."/>
            <person name="Sun Z."/>
            <person name="Liu W."/>
            <person name="Zhang W."/>
            <person name="Zhang H."/>
        </authorList>
    </citation>
    <scope>NUCLEOTIDE SEQUENCE [LARGE SCALE GENOMIC DNA]</scope>
    <source>
        <strain evidence="8 9">DSM 17029</strain>
    </source>
</reference>
<evidence type="ECO:0000256" key="4">
    <source>
        <dbReference type="ARBA" id="ARBA00022989"/>
    </source>
</evidence>
<dbReference type="STRING" id="214095.RU97_GL000178"/>
<evidence type="ECO:0000313" key="8">
    <source>
        <dbReference type="EMBL" id="OJG19945.1"/>
    </source>
</evidence>
<feature type="transmembrane region" description="Helical" evidence="6">
    <location>
        <begin position="44"/>
        <end position="63"/>
    </location>
</feature>
<feature type="transmembrane region" description="Helical" evidence="6">
    <location>
        <begin position="12"/>
        <end position="32"/>
    </location>
</feature>
<dbReference type="Pfam" id="PF13396">
    <property type="entry name" value="PLDc_N"/>
    <property type="match status" value="1"/>
</dbReference>
<proteinExistence type="predicted"/>
<organism evidence="8 9">
    <name type="scientific">Enterococcus canis</name>
    <dbReference type="NCBI Taxonomy" id="214095"/>
    <lineage>
        <taxon>Bacteria</taxon>
        <taxon>Bacillati</taxon>
        <taxon>Bacillota</taxon>
        <taxon>Bacilli</taxon>
        <taxon>Lactobacillales</taxon>
        <taxon>Enterococcaceae</taxon>
        <taxon>Enterococcus</taxon>
    </lineage>
</organism>
<keyword evidence="2" id="KW-1003">Cell membrane</keyword>
<comment type="subcellular location">
    <subcellularLocation>
        <location evidence="1">Cell membrane</location>
        <topology evidence="1">Multi-pass membrane protein</topology>
    </subcellularLocation>
</comment>
<accession>A0A1L8RJR0</accession>
<evidence type="ECO:0000313" key="9">
    <source>
        <dbReference type="Proteomes" id="UP000181884"/>
    </source>
</evidence>
<comment type="caution">
    <text evidence="8">The sequence shown here is derived from an EMBL/GenBank/DDBJ whole genome shotgun (WGS) entry which is preliminary data.</text>
</comment>
<name>A0A1L8RJR0_9ENTE</name>
<dbReference type="Proteomes" id="UP000181884">
    <property type="component" value="Unassembled WGS sequence"/>
</dbReference>
<dbReference type="EMBL" id="JXKH01000001">
    <property type="protein sequence ID" value="OJG19945.1"/>
    <property type="molecule type" value="Genomic_DNA"/>
</dbReference>
<evidence type="ECO:0000259" key="7">
    <source>
        <dbReference type="Pfam" id="PF13396"/>
    </source>
</evidence>
<evidence type="ECO:0000256" key="5">
    <source>
        <dbReference type="ARBA" id="ARBA00023136"/>
    </source>
</evidence>
<gene>
    <name evidence="8" type="ORF">RU97_GL000178</name>
</gene>
<evidence type="ECO:0000256" key="6">
    <source>
        <dbReference type="SAM" id="Phobius"/>
    </source>
</evidence>
<keyword evidence="3 6" id="KW-0812">Transmembrane</keyword>